<dbReference type="VEuPathDB" id="FungiDB:C8Q69DRAFT_454692"/>
<keyword evidence="3" id="KW-1185">Reference proteome</keyword>
<comment type="caution">
    <text evidence="2">The sequence shown here is derived from an EMBL/GenBank/DDBJ whole genome shotgun (WGS) entry which is preliminary data.</text>
</comment>
<sequence>MSIAGLGAYIKRMSYKERGQRDRQFEIGSSRKVALALSGWKIKQLDKAPSSSTWTHKIKYGDPKRTNSRSLHPNLFEHQFGCPGEPTPSEDLSRTQEQGCIPPAEFQMEKARRQISNMSFPVLYLLVSSLIVIVAYIVPPAGHFCPPPRMRLTPRNTRCGRGIFCRLLH</sequence>
<gene>
    <name evidence="2" type="ORF">C8Q69DRAFT_454692</name>
</gene>
<keyword evidence="1" id="KW-1133">Transmembrane helix</keyword>
<evidence type="ECO:0000313" key="3">
    <source>
        <dbReference type="Proteomes" id="UP000283841"/>
    </source>
</evidence>
<keyword evidence="1" id="KW-0472">Membrane</keyword>
<feature type="transmembrane region" description="Helical" evidence="1">
    <location>
        <begin position="118"/>
        <end position="138"/>
    </location>
</feature>
<evidence type="ECO:0000313" key="2">
    <source>
        <dbReference type="EMBL" id="RWR00381.1"/>
    </source>
</evidence>
<dbReference type="Proteomes" id="UP000283841">
    <property type="component" value="Unassembled WGS sequence"/>
</dbReference>
<dbReference type="AlphaFoldDB" id="A0A443I8E3"/>
<accession>A0A443I8E3</accession>
<dbReference type="RefSeq" id="XP_028490025.1">
    <property type="nucleotide sequence ID" value="XM_028629722.1"/>
</dbReference>
<reference evidence="2 3" key="1">
    <citation type="journal article" date="2018" name="Front. Microbiol.">
        <title>Genomic and genetic insights into a cosmopolitan fungus, Paecilomyces variotii (Eurotiales).</title>
        <authorList>
            <person name="Urquhart A.S."/>
            <person name="Mondo S.J."/>
            <person name="Makela M.R."/>
            <person name="Hane J.K."/>
            <person name="Wiebenga A."/>
            <person name="He G."/>
            <person name="Mihaltcheva S."/>
            <person name="Pangilinan J."/>
            <person name="Lipzen A."/>
            <person name="Barry K."/>
            <person name="de Vries R.P."/>
            <person name="Grigoriev I.V."/>
            <person name="Idnurm A."/>
        </authorList>
    </citation>
    <scope>NUCLEOTIDE SEQUENCE [LARGE SCALE GENOMIC DNA]</scope>
    <source>
        <strain evidence="2 3">CBS 101075</strain>
    </source>
</reference>
<dbReference type="GeneID" id="39598999"/>
<protein>
    <submittedName>
        <fullName evidence="2">Uncharacterized protein</fullName>
    </submittedName>
</protein>
<proteinExistence type="predicted"/>
<organism evidence="2 3">
    <name type="scientific">Byssochlamys spectabilis</name>
    <name type="common">Paecilomyces variotii</name>
    <dbReference type="NCBI Taxonomy" id="264951"/>
    <lineage>
        <taxon>Eukaryota</taxon>
        <taxon>Fungi</taxon>
        <taxon>Dikarya</taxon>
        <taxon>Ascomycota</taxon>
        <taxon>Pezizomycotina</taxon>
        <taxon>Eurotiomycetes</taxon>
        <taxon>Eurotiomycetidae</taxon>
        <taxon>Eurotiales</taxon>
        <taxon>Thermoascaceae</taxon>
        <taxon>Paecilomyces</taxon>
    </lineage>
</organism>
<name>A0A443I8E3_BYSSP</name>
<keyword evidence="1" id="KW-0812">Transmembrane</keyword>
<evidence type="ECO:0000256" key="1">
    <source>
        <dbReference type="SAM" id="Phobius"/>
    </source>
</evidence>
<dbReference type="EMBL" id="RCNU01000001">
    <property type="protein sequence ID" value="RWR00381.1"/>
    <property type="molecule type" value="Genomic_DNA"/>
</dbReference>